<keyword evidence="12" id="KW-0325">Glycoprotein</keyword>
<keyword evidence="11" id="KW-0675">Receptor</keyword>
<feature type="repeat" description="LDL-receptor class B" evidence="14">
    <location>
        <begin position="211"/>
        <end position="254"/>
    </location>
</feature>
<dbReference type="GO" id="GO:0043235">
    <property type="term" value="C:receptor complex"/>
    <property type="evidence" value="ECO:0007669"/>
    <property type="project" value="TreeGrafter"/>
</dbReference>
<feature type="repeat" description="LDL-receptor class B" evidence="14">
    <location>
        <begin position="168"/>
        <end position="210"/>
    </location>
</feature>
<feature type="disulfide bond" evidence="13">
    <location>
        <begin position="527"/>
        <end position="542"/>
    </location>
</feature>
<evidence type="ECO:0000256" key="14">
    <source>
        <dbReference type="PROSITE-ProRule" id="PRU00461"/>
    </source>
</evidence>
<dbReference type="GO" id="GO:0005886">
    <property type="term" value="C:plasma membrane"/>
    <property type="evidence" value="ECO:0007669"/>
    <property type="project" value="TreeGrafter"/>
</dbReference>
<dbReference type="FunFam" id="2.120.10.30:FF:000241">
    <property type="entry name" value="Low-density lipoprotein receptor-related protein 6"/>
    <property type="match status" value="1"/>
</dbReference>
<dbReference type="PROSITE" id="PS01209">
    <property type="entry name" value="LDLRA_1"/>
    <property type="match status" value="1"/>
</dbReference>
<keyword evidence="10 13" id="KW-1015">Disulfide bond</keyword>
<keyword evidence="8" id="KW-1133">Transmembrane helix</keyword>
<feature type="repeat" description="LDL-receptor class B" evidence="14">
    <location>
        <begin position="375"/>
        <end position="417"/>
    </location>
</feature>
<evidence type="ECO:0000256" key="8">
    <source>
        <dbReference type="ARBA" id="ARBA00022989"/>
    </source>
</evidence>
<feature type="disulfide bond" evidence="13">
    <location>
        <begin position="551"/>
        <end position="569"/>
    </location>
</feature>
<proteinExistence type="predicted"/>
<evidence type="ECO:0000256" key="13">
    <source>
        <dbReference type="PROSITE-ProRule" id="PRU00124"/>
    </source>
</evidence>
<gene>
    <name evidence="16" type="ORF">V5799_011937</name>
</gene>
<dbReference type="InterPro" id="IPR023415">
    <property type="entry name" value="LDLR_class-A_CS"/>
</dbReference>
<dbReference type="PANTHER" id="PTHR22722:SF5">
    <property type="entry name" value="LOW-DENSITY LIPOPROTEIN RECEPTOR-RELATED PROTEIN 1B"/>
    <property type="match status" value="1"/>
</dbReference>
<evidence type="ECO:0000313" key="16">
    <source>
        <dbReference type="EMBL" id="KAK8773530.1"/>
    </source>
</evidence>
<feature type="repeat" description="LDL-receptor class B" evidence="14">
    <location>
        <begin position="330"/>
        <end position="374"/>
    </location>
</feature>
<accession>A0AAQ4EFS0</accession>
<dbReference type="SMART" id="SM00135">
    <property type="entry name" value="LY"/>
    <property type="match status" value="7"/>
</dbReference>
<dbReference type="InterPro" id="IPR000033">
    <property type="entry name" value="LDLR_classB_rpt"/>
</dbReference>
<feature type="disulfide bond" evidence="13">
    <location>
        <begin position="474"/>
        <end position="492"/>
    </location>
</feature>
<organism evidence="16 17">
    <name type="scientific">Amblyomma americanum</name>
    <name type="common">Lone star tick</name>
    <dbReference type="NCBI Taxonomy" id="6943"/>
    <lineage>
        <taxon>Eukaryota</taxon>
        <taxon>Metazoa</taxon>
        <taxon>Ecdysozoa</taxon>
        <taxon>Arthropoda</taxon>
        <taxon>Chelicerata</taxon>
        <taxon>Arachnida</taxon>
        <taxon>Acari</taxon>
        <taxon>Parasitiformes</taxon>
        <taxon>Ixodida</taxon>
        <taxon>Ixodoidea</taxon>
        <taxon>Ixodidae</taxon>
        <taxon>Amblyomminae</taxon>
        <taxon>Amblyomma</taxon>
    </lineage>
</organism>
<feature type="disulfide bond" evidence="13">
    <location>
        <begin position="563"/>
        <end position="578"/>
    </location>
</feature>
<dbReference type="Gene3D" id="4.10.400.10">
    <property type="entry name" value="Low-density Lipoprotein Receptor"/>
    <property type="match status" value="4"/>
</dbReference>
<dbReference type="InterPro" id="IPR011042">
    <property type="entry name" value="6-blade_b-propeller_TolB-like"/>
</dbReference>
<feature type="region of interest" description="Disordered" evidence="15">
    <location>
        <begin position="278"/>
        <end position="297"/>
    </location>
</feature>
<dbReference type="Pfam" id="PF00058">
    <property type="entry name" value="Ldl_recept_b"/>
    <property type="match status" value="6"/>
</dbReference>
<dbReference type="Gene3D" id="2.120.10.30">
    <property type="entry name" value="TolB, C-terminal domain"/>
    <property type="match status" value="3"/>
</dbReference>
<evidence type="ECO:0000256" key="10">
    <source>
        <dbReference type="ARBA" id="ARBA00023157"/>
    </source>
</evidence>
<evidence type="ECO:0000256" key="15">
    <source>
        <dbReference type="SAM" id="MobiDB-lite"/>
    </source>
</evidence>
<dbReference type="EMBL" id="JARKHS020016750">
    <property type="protein sequence ID" value="KAK8773530.1"/>
    <property type="molecule type" value="Genomic_DNA"/>
</dbReference>
<dbReference type="SMART" id="SM00192">
    <property type="entry name" value="LDLa"/>
    <property type="match status" value="4"/>
</dbReference>
<dbReference type="Proteomes" id="UP001321473">
    <property type="component" value="Unassembled WGS sequence"/>
</dbReference>
<feature type="non-terminal residue" evidence="16">
    <location>
        <position position="625"/>
    </location>
</feature>
<sequence>MSLRALITGLKNTIALDFFHSDSGDMLYWTDVVDDKIYRGSIISGSMERVLLFSRPNEIRGVDLDMPYYHVIPPFSSPKVIHAVKLDFDSKRRMIYWSDTHLNEIKRASLLGSAVETIIDTGYAEFLLYSINYEIRGISMVSSSSPSQRVLAPISRVSMATSIDFVDGNMYWIDPSYDVIEVSRLNGSGRYVLLSGNMDKPRAIVVHPYKGYIFWSDWGVPPKIERASLDGSNRMVLVNVSVQLVNDLALDFEEDKLYWCDSRTDTIERVNLDGTGRETVFPTPSGAEEEDSEDSHRPLQNPFSLAVYGSYVYWADTTGMSRVVWLLRCRRVFWTNWNSHHPSIQKSYLNGYELESIITTDIRMPNGIAIDHQLQKLYWSDARLDKIERCDFNGGDRHVLLSEHPQHPFDLAVYGDFVFWTDWVAHAVLRANKHTGADVVVLRKNVVRPMGIIAVANDTNDLRIANCTSTEFQCGDGACIPFELACDGVLACPDGSDENVIDCAMLTCPEGFYRCNNGRCVSKARVCDGLDACGDYSDELNCSCKGGQFKCARGPCISSNFVCDLEPECPDASDEINCTTPQVSCPAMSFRCLNGLCIPDSWRCDRDMDCEDGQNGSLSSDEKGC</sequence>
<feature type="disulfide bond" evidence="13">
    <location>
        <begin position="515"/>
        <end position="533"/>
    </location>
</feature>
<feature type="disulfide bond" evidence="13">
    <location>
        <begin position="592"/>
        <end position="610"/>
    </location>
</feature>
<dbReference type="GO" id="GO:0005041">
    <property type="term" value="F:low-density lipoprotein particle receptor activity"/>
    <property type="evidence" value="ECO:0007669"/>
    <property type="project" value="TreeGrafter"/>
</dbReference>
<dbReference type="PANTHER" id="PTHR22722">
    <property type="entry name" value="LOW-DENSITY LIPOPROTEIN RECEPTOR-RELATED PROTEIN 2-RELATED"/>
    <property type="match status" value="1"/>
</dbReference>
<keyword evidence="3" id="KW-0254">Endocytosis</keyword>
<feature type="disulfide bond" evidence="13">
    <location>
        <begin position="585"/>
        <end position="597"/>
    </location>
</feature>
<reference evidence="16 17" key="1">
    <citation type="journal article" date="2023" name="Arcadia Sci">
        <title>De novo assembly of a long-read Amblyomma americanum tick genome.</title>
        <authorList>
            <person name="Chou S."/>
            <person name="Poskanzer K.E."/>
            <person name="Rollins M."/>
            <person name="Thuy-Boun P.S."/>
        </authorList>
    </citation>
    <scope>NUCLEOTIDE SEQUENCE [LARGE SCALE GENOMIC DNA]</scope>
    <source>
        <strain evidence="16">F_SG_1</strain>
        <tissue evidence="16">Salivary glands</tissue>
    </source>
</reference>
<evidence type="ECO:0000256" key="7">
    <source>
        <dbReference type="ARBA" id="ARBA00022837"/>
    </source>
</evidence>
<evidence type="ECO:0000256" key="5">
    <source>
        <dbReference type="ARBA" id="ARBA00022729"/>
    </source>
</evidence>
<evidence type="ECO:0000256" key="6">
    <source>
        <dbReference type="ARBA" id="ARBA00022737"/>
    </source>
</evidence>
<comment type="subcellular location">
    <subcellularLocation>
        <location evidence="1">Membrane</location>
        <topology evidence="1">Single-pass membrane protein</topology>
    </subcellularLocation>
</comment>
<feature type="disulfide bond" evidence="13">
    <location>
        <begin position="508"/>
        <end position="520"/>
    </location>
</feature>
<dbReference type="PRINTS" id="PR00261">
    <property type="entry name" value="LDLRECEPTOR"/>
</dbReference>
<dbReference type="CDD" id="cd00112">
    <property type="entry name" value="LDLa"/>
    <property type="match status" value="4"/>
</dbReference>
<evidence type="ECO:0000256" key="3">
    <source>
        <dbReference type="ARBA" id="ARBA00022583"/>
    </source>
</evidence>
<protein>
    <recommendedName>
        <fullName evidence="18">Low-density lipoprotein receptor</fullName>
    </recommendedName>
</protein>
<evidence type="ECO:0000256" key="9">
    <source>
        <dbReference type="ARBA" id="ARBA00023136"/>
    </source>
</evidence>
<dbReference type="Pfam" id="PF00057">
    <property type="entry name" value="Ldl_recept_a"/>
    <property type="match status" value="4"/>
</dbReference>
<keyword evidence="6" id="KW-0677">Repeat</keyword>
<name>A0AAQ4EFS0_AMBAM</name>
<dbReference type="AlphaFoldDB" id="A0AAQ4EFS0"/>
<keyword evidence="2" id="KW-0245">EGF-like domain</keyword>
<evidence type="ECO:0000256" key="2">
    <source>
        <dbReference type="ARBA" id="ARBA00022536"/>
    </source>
</evidence>
<feature type="disulfide bond" evidence="13">
    <location>
        <begin position="544"/>
        <end position="556"/>
    </location>
</feature>
<keyword evidence="5" id="KW-0732">Signal</keyword>
<evidence type="ECO:0000313" key="17">
    <source>
        <dbReference type="Proteomes" id="UP001321473"/>
    </source>
</evidence>
<dbReference type="PROSITE" id="PS50068">
    <property type="entry name" value="LDLRA_2"/>
    <property type="match status" value="4"/>
</dbReference>
<dbReference type="SUPFAM" id="SSF57424">
    <property type="entry name" value="LDL receptor-like module"/>
    <property type="match status" value="4"/>
</dbReference>
<evidence type="ECO:0008006" key="18">
    <source>
        <dbReference type="Google" id="ProtNLM"/>
    </source>
</evidence>
<comment type="caution">
    <text evidence="16">The sequence shown here is derived from an EMBL/GenBank/DDBJ whole genome shotgun (WGS) entry which is preliminary data.</text>
</comment>
<dbReference type="SUPFAM" id="SSF63825">
    <property type="entry name" value="YWTD domain"/>
    <property type="match status" value="2"/>
</dbReference>
<dbReference type="InterPro" id="IPR036055">
    <property type="entry name" value="LDL_receptor-like_sf"/>
</dbReference>
<evidence type="ECO:0000256" key="1">
    <source>
        <dbReference type="ARBA" id="ARBA00004167"/>
    </source>
</evidence>
<evidence type="ECO:0000256" key="4">
    <source>
        <dbReference type="ARBA" id="ARBA00022692"/>
    </source>
</evidence>
<feature type="repeat" description="LDL-receptor class B" evidence="14">
    <location>
        <begin position="255"/>
        <end position="281"/>
    </location>
</feature>
<dbReference type="InterPro" id="IPR051221">
    <property type="entry name" value="LDLR-related"/>
</dbReference>
<dbReference type="InterPro" id="IPR002172">
    <property type="entry name" value="LDrepeatLR_classA_rpt"/>
</dbReference>
<evidence type="ECO:0000256" key="11">
    <source>
        <dbReference type="ARBA" id="ARBA00023170"/>
    </source>
</evidence>
<keyword evidence="4" id="KW-0812">Transmembrane</keyword>
<feature type="disulfide bond" evidence="13">
    <location>
        <begin position="467"/>
        <end position="479"/>
    </location>
</feature>
<evidence type="ECO:0000256" key="12">
    <source>
        <dbReference type="ARBA" id="ARBA00023180"/>
    </source>
</evidence>
<keyword evidence="9" id="KW-0472">Membrane</keyword>
<dbReference type="PROSITE" id="PS51120">
    <property type="entry name" value="LDLRB"/>
    <property type="match status" value="5"/>
</dbReference>
<keyword evidence="17" id="KW-1185">Reference proteome</keyword>
<dbReference type="GO" id="GO:0006897">
    <property type="term" value="P:endocytosis"/>
    <property type="evidence" value="ECO:0007669"/>
    <property type="project" value="UniProtKB-KW"/>
</dbReference>
<keyword evidence="7" id="KW-0106">Calcium</keyword>
<comment type="caution">
    <text evidence="13">Lacks conserved residue(s) required for the propagation of feature annotation.</text>
</comment>